<evidence type="ECO:0000259" key="5">
    <source>
        <dbReference type="Pfam" id="PF00135"/>
    </source>
</evidence>
<organism evidence="6 7">
    <name type="scientific">Pseudonocardia zijingensis</name>
    <dbReference type="NCBI Taxonomy" id="153376"/>
    <lineage>
        <taxon>Bacteria</taxon>
        <taxon>Bacillati</taxon>
        <taxon>Actinomycetota</taxon>
        <taxon>Actinomycetes</taxon>
        <taxon>Pseudonocardiales</taxon>
        <taxon>Pseudonocardiaceae</taxon>
        <taxon>Pseudonocardia</taxon>
    </lineage>
</organism>
<feature type="region of interest" description="Disordered" evidence="4">
    <location>
        <begin position="61"/>
        <end position="95"/>
    </location>
</feature>
<keyword evidence="7" id="KW-1185">Reference proteome</keyword>
<comment type="caution">
    <text evidence="6">The sequence shown here is derived from an EMBL/GenBank/DDBJ whole genome shotgun (WGS) entry which is preliminary data.</text>
</comment>
<keyword evidence="2 3" id="KW-0378">Hydrolase</keyword>
<sequence>MLRCAAGLALALVAAACTAPPPAVPEPLGRLVAVDQGELLGTTDGDVLRYRGIPYAAPPVGEHRFEPPGRPHAWSGTRPATEPGARCPQPAAGGAGRTSEDCLTVDVTVPAGTTAGARLPVLVWLHGGGFTSGAGTEVDPRRLALAGPLVVVTVNYRLGALGFLGLPGLEGSGSFGLLDQRAALTWVRHNITAFGGDPDRVTLAGQSAGADSVCAHFTSPASVGLFHRAIMQSGECAATDLVDVIRPGTGAAGDTWKPLPLVEAAGMTIAASLGCPAPPGDGPDASAVAACLRALPVAQLVDGSSPAATGYYWSPATGTPTLPRRPSDILLNRDARPGMPVLAGTTADEGTLFTALFFDGAGIPVTDAGFDALFAAAGGTGTPEAYRSPDRSPGRAWSDVITDRAYACPGLVNHRALADRGPLYAYEFTAPAPTGPYAGLPPDLAGGAPHAAELPYLFDLVPGQPELSEGQRALADELVRRWARFATTGEPAADGATPWLPWTGEGRLLTIGGPGPASTMTPASAFAVAHRCGLWGVR</sequence>
<feature type="chain" id="PRO_5044953775" description="Carboxylic ester hydrolase" evidence="3">
    <location>
        <begin position="20"/>
        <end position="538"/>
    </location>
</feature>
<name>A0ABN1NEN3_9PSEU</name>
<dbReference type="PANTHER" id="PTHR11559">
    <property type="entry name" value="CARBOXYLESTERASE"/>
    <property type="match status" value="1"/>
</dbReference>
<protein>
    <recommendedName>
        <fullName evidence="3">Carboxylic ester hydrolase</fullName>
        <ecNumber evidence="3">3.1.1.-</ecNumber>
    </recommendedName>
</protein>
<feature type="domain" description="Carboxylesterase type B" evidence="5">
    <location>
        <begin position="31"/>
        <end position="507"/>
    </location>
</feature>
<reference evidence="6 7" key="1">
    <citation type="journal article" date="2019" name="Int. J. Syst. Evol. Microbiol.">
        <title>The Global Catalogue of Microorganisms (GCM) 10K type strain sequencing project: providing services to taxonomists for standard genome sequencing and annotation.</title>
        <authorList>
            <consortium name="The Broad Institute Genomics Platform"/>
            <consortium name="The Broad Institute Genome Sequencing Center for Infectious Disease"/>
            <person name="Wu L."/>
            <person name="Ma J."/>
        </authorList>
    </citation>
    <scope>NUCLEOTIDE SEQUENCE [LARGE SCALE GENOMIC DNA]</scope>
    <source>
        <strain evidence="6 7">JCM 11117</strain>
    </source>
</reference>
<dbReference type="Proteomes" id="UP001499967">
    <property type="component" value="Unassembled WGS sequence"/>
</dbReference>
<evidence type="ECO:0000256" key="2">
    <source>
        <dbReference type="ARBA" id="ARBA00022801"/>
    </source>
</evidence>
<dbReference type="EC" id="3.1.1.-" evidence="3"/>
<dbReference type="InterPro" id="IPR029058">
    <property type="entry name" value="AB_hydrolase_fold"/>
</dbReference>
<evidence type="ECO:0000256" key="1">
    <source>
        <dbReference type="ARBA" id="ARBA00005964"/>
    </source>
</evidence>
<feature type="signal peptide" evidence="3">
    <location>
        <begin position="1"/>
        <end position="19"/>
    </location>
</feature>
<dbReference type="PROSITE" id="PS00122">
    <property type="entry name" value="CARBOXYLESTERASE_B_1"/>
    <property type="match status" value="1"/>
</dbReference>
<gene>
    <name evidence="6" type="ORF">GCM10009559_72330</name>
</gene>
<dbReference type="InterPro" id="IPR019826">
    <property type="entry name" value="Carboxylesterase_B_AS"/>
</dbReference>
<evidence type="ECO:0000313" key="7">
    <source>
        <dbReference type="Proteomes" id="UP001499967"/>
    </source>
</evidence>
<evidence type="ECO:0000256" key="3">
    <source>
        <dbReference type="RuleBase" id="RU361235"/>
    </source>
</evidence>
<evidence type="ECO:0000313" key="6">
    <source>
        <dbReference type="EMBL" id="GAA0904447.1"/>
    </source>
</evidence>
<dbReference type="InterPro" id="IPR050309">
    <property type="entry name" value="Type-B_Carboxylest/Lipase"/>
</dbReference>
<dbReference type="Gene3D" id="3.40.50.1820">
    <property type="entry name" value="alpha/beta hydrolase"/>
    <property type="match status" value="1"/>
</dbReference>
<evidence type="ECO:0000256" key="4">
    <source>
        <dbReference type="SAM" id="MobiDB-lite"/>
    </source>
</evidence>
<keyword evidence="3" id="KW-0732">Signal</keyword>
<dbReference type="SUPFAM" id="SSF53474">
    <property type="entry name" value="alpha/beta-Hydrolases"/>
    <property type="match status" value="1"/>
</dbReference>
<accession>A0ABN1NEN3</accession>
<dbReference type="InterPro" id="IPR002018">
    <property type="entry name" value="CarbesteraseB"/>
</dbReference>
<dbReference type="RefSeq" id="WP_343946311.1">
    <property type="nucleotide sequence ID" value="NZ_BAAAHP010000263.1"/>
</dbReference>
<comment type="similarity">
    <text evidence="1 3">Belongs to the type-B carboxylesterase/lipase family.</text>
</comment>
<dbReference type="PROSITE" id="PS51257">
    <property type="entry name" value="PROKAR_LIPOPROTEIN"/>
    <property type="match status" value="1"/>
</dbReference>
<dbReference type="EMBL" id="BAAAHP010000263">
    <property type="protein sequence ID" value="GAA0904447.1"/>
    <property type="molecule type" value="Genomic_DNA"/>
</dbReference>
<dbReference type="Pfam" id="PF00135">
    <property type="entry name" value="COesterase"/>
    <property type="match status" value="1"/>
</dbReference>
<proteinExistence type="inferred from homology"/>